<dbReference type="OrthoDB" id="18798at2759"/>
<feature type="non-terminal residue" evidence="2">
    <location>
        <position position="1"/>
    </location>
</feature>
<dbReference type="EMBL" id="CAAALY010001202">
    <property type="protein sequence ID" value="VEL07182.1"/>
    <property type="molecule type" value="Genomic_DNA"/>
</dbReference>
<sequence>MKDIVNWSHAIIVLFSITSRRSFYRAQELVETMQSLLGPKRSCGAPAGTQGHSGFGHTGWSGFGGGSGSFGGGGSPGQGTSGGIIGGAGFLSSDSSTGLTMHNLFLSPGSTGSLRRGMTSGTWKPILVQRGEIEKLAEEFQTCLFEITVSESFKLVEELFHSVVRQCLGNRHTTSATSPLGNASGASTSLGANTGNSNSSPSSSGGFASIPFGGSTTTFAISAAGRLTRGLGAALASVGPNVSSSGSGCIGATTTLSASSPAGPLLLPTTTALSSVPFGSATLSTGTGVSASLLPTASTAVSSNLTSTSSSGKSGTLFPQTGLSGNP</sequence>
<evidence type="ECO:0000313" key="2">
    <source>
        <dbReference type="EMBL" id="VEL07182.1"/>
    </source>
</evidence>
<feature type="compositionally biased region" description="Low complexity" evidence="1">
    <location>
        <begin position="191"/>
        <end position="205"/>
    </location>
</feature>
<feature type="region of interest" description="Disordered" evidence="1">
    <location>
        <begin position="304"/>
        <end position="327"/>
    </location>
</feature>
<proteinExistence type="predicted"/>
<dbReference type="Proteomes" id="UP000784294">
    <property type="component" value="Unassembled WGS sequence"/>
</dbReference>
<feature type="compositionally biased region" description="Polar residues" evidence="1">
    <location>
        <begin position="318"/>
        <end position="327"/>
    </location>
</feature>
<organism evidence="2 3">
    <name type="scientific">Protopolystoma xenopodis</name>
    <dbReference type="NCBI Taxonomy" id="117903"/>
    <lineage>
        <taxon>Eukaryota</taxon>
        <taxon>Metazoa</taxon>
        <taxon>Spiralia</taxon>
        <taxon>Lophotrochozoa</taxon>
        <taxon>Platyhelminthes</taxon>
        <taxon>Monogenea</taxon>
        <taxon>Polyopisthocotylea</taxon>
        <taxon>Polystomatidea</taxon>
        <taxon>Polystomatidae</taxon>
        <taxon>Protopolystoma</taxon>
    </lineage>
</organism>
<accession>A0A448WAS1</accession>
<comment type="caution">
    <text evidence="2">The sequence shown here is derived from an EMBL/GenBank/DDBJ whole genome shotgun (WGS) entry which is preliminary data.</text>
</comment>
<feature type="compositionally biased region" description="Polar residues" evidence="1">
    <location>
        <begin position="174"/>
        <end position="190"/>
    </location>
</feature>
<keyword evidence="3" id="KW-1185">Reference proteome</keyword>
<feature type="compositionally biased region" description="Low complexity" evidence="1">
    <location>
        <begin position="304"/>
        <end position="317"/>
    </location>
</feature>
<gene>
    <name evidence="2" type="ORF">PXEA_LOCUS622</name>
</gene>
<evidence type="ECO:0000256" key="1">
    <source>
        <dbReference type="SAM" id="MobiDB-lite"/>
    </source>
</evidence>
<feature type="region of interest" description="Disordered" evidence="1">
    <location>
        <begin position="174"/>
        <end position="205"/>
    </location>
</feature>
<evidence type="ECO:0000313" key="3">
    <source>
        <dbReference type="Proteomes" id="UP000784294"/>
    </source>
</evidence>
<reference evidence="2" key="1">
    <citation type="submission" date="2018-11" db="EMBL/GenBank/DDBJ databases">
        <authorList>
            <consortium name="Pathogen Informatics"/>
        </authorList>
    </citation>
    <scope>NUCLEOTIDE SEQUENCE</scope>
</reference>
<name>A0A448WAS1_9PLAT</name>
<protein>
    <submittedName>
        <fullName evidence="2">Uncharacterized protein</fullName>
    </submittedName>
</protein>
<dbReference type="AlphaFoldDB" id="A0A448WAS1"/>